<feature type="region of interest" description="Disordered" evidence="1">
    <location>
        <begin position="132"/>
        <end position="234"/>
    </location>
</feature>
<feature type="compositionally biased region" description="Basic and acidic residues" evidence="1">
    <location>
        <begin position="196"/>
        <end position="207"/>
    </location>
</feature>
<sequence length="234" mass="25557">MPLRAYLESHRVGDLTSNVDDAYPGFSRAVPAVGKAIDESSSRLPFQLWDIQPATEPALAYSQPTRFFGNEYFHVLHLAPIDGGYRAYVCDGLYNTFRENAEPHEYVPVYAPTEDDPDVDAWAVKVWRVELTDTPPTPDAPAEVATPQKGPNPAPLGDVFGPWRITGASPNTSWGATDGSDANAGADPALPQLKQQCRDRMPHDAAQRHAIYTSRLDNPPTPKPAVPGWPDNVA</sequence>
<protein>
    <submittedName>
        <fullName evidence="2">Uncharacterized protein</fullName>
    </submittedName>
</protein>
<dbReference type="Proteomes" id="UP000193964">
    <property type="component" value="Unassembled WGS sequence"/>
</dbReference>
<comment type="caution">
    <text evidence="2">The sequence shown here is derived from an EMBL/GenBank/DDBJ whole genome shotgun (WGS) entry which is preliminary data.</text>
</comment>
<evidence type="ECO:0000313" key="3">
    <source>
        <dbReference type="Proteomes" id="UP000193964"/>
    </source>
</evidence>
<reference evidence="2 3" key="1">
    <citation type="submission" date="2016-01" db="EMBL/GenBank/DDBJ databases">
        <title>The new phylogeny of the genus Mycobacterium.</title>
        <authorList>
            <person name="Tarcisio F."/>
            <person name="Conor M."/>
            <person name="Antonella G."/>
            <person name="Elisabetta G."/>
            <person name="Giulia F.S."/>
            <person name="Sara T."/>
            <person name="Anna F."/>
            <person name="Clotilde B."/>
            <person name="Roberto B."/>
            <person name="Veronica D.S."/>
            <person name="Fabio R."/>
            <person name="Monica P."/>
            <person name="Olivier J."/>
            <person name="Enrico T."/>
            <person name="Nicola S."/>
        </authorList>
    </citation>
    <scope>NUCLEOTIDE SEQUENCE [LARGE SCALE GENOMIC DNA]</scope>
    <source>
        <strain evidence="2 3">ATCC 700010</strain>
    </source>
</reference>
<dbReference type="EMBL" id="LQQA01000015">
    <property type="protein sequence ID" value="ORX14599.1"/>
    <property type="molecule type" value="Genomic_DNA"/>
</dbReference>
<evidence type="ECO:0000313" key="2">
    <source>
        <dbReference type="EMBL" id="ORX14599.1"/>
    </source>
</evidence>
<gene>
    <name evidence="2" type="ORF">AWC31_25795</name>
</gene>
<name>A0A1X2F9E7_9MYCO</name>
<evidence type="ECO:0000256" key="1">
    <source>
        <dbReference type="SAM" id="MobiDB-lite"/>
    </source>
</evidence>
<accession>A0A1X2F9E7</accession>
<proteinExistence type="predicted"/>
<dbReference type="AlphaFoldDB" id="A0A1X2F9E7"/>
<organism evidence="2 3">
    <name type="scientific">Mycolicibacterium wolinskyi</name>
    <dbReference type="NCBI Taxonomy" id="59750"/>
    <lineage>
        <taxon>Bacteria</taxon>
        <taxon>Bacillati</taxon>
        <taxon>Actinomycetota</taxon>
        <taxon>Actinomycetes</taxon>
        <taxon>Mycobacteriales</taxon>
        <taxon>Mycobacteriaceae</taxon>
        <taxon>Mycolicibacterium</taxon>
    </lineage>
</organism>